<dbReference type="InterPro" id="IPR013805">
    <property type="entry name" value="GrpE_CC"/>
</dbReference>
<dbReference type="Gene3D" id="3.90.20.20">
    <property type="match status" value="1"/>
</dbReference>
<evidence type="ECO:0000256" key="12">
    <source>
        <dbReference type="RuleBase" id="RU004478"/>
    </source>
</evidence>
<sequence length="202" mass="22161">MNETTSQPENDDVREEATEARSAAEEAADQAHESLDAANEQNAPETRDEEMIRLRGEVEAADKRVLQAQAEAENFRKRMRRDYEDQLKFAAMPLVNDILEVRDNLNRAIEAANASESTDTAQGLREGVAMVAKQLDDTLGKYGVEPIPADGEEFDPNVHEAISQMPHPEIESGKVAHVAVSGFTMHGRVIRPAQVVVSTGAP</sequence>
<name>M5UCH7_9BACT</name>
<evidence type="ECO:0000313" key="14">
    <source>
        <dbReference type="EMBL" id="EMI53693.1"/>
    </source>
</evidence>
<evidence type="ECO:0000256" key="2">
    <source>
        <dbReference type="ARBA" id="ARBA00009054"/>
    </source>
</evidence>
<dbReference type="InterPro" id="IPR009012">
    <property type="entry name" value="GrpE_head"/>
</dbReference>
<protein>
    <recommendedName>
        <fullName evidence="8 10">Protein GrpE</fullName>
    </recommendedName>
    <alternativeName>
        <fullName evidence="9 10">HSP-70 cofactor</fullName>
    </alternativeName>
</protein>
<evidence type="ECO:0000313" key="15">
    <source>
        <dbReference type="Proteomes" id="UP000011885"/>
    </source>
</evidence>
<dbReference type="Pfam" id="PF01025">
    <property type="entry name" value="GrpE"/>
    <property type="match status" value="1"/>
</dbReference>
<dbReference type="PATRIC" id="fig|1263870.3.peg.5114"/>
<feature type="compositionally biased region" description="Basic and acidic residues" evidence="13">
    <location>
        <begin position="15"/>
        <end position="35"/>
    </location>
</feature>
<dbReference type="AlphaFoldDB" id="M5UCH7"/>
<dbReference type="OrthoDB" id="9812586at2"/>
<dbReference type="HAMAP" id="MF_01151">
    <property type="entry name" value="GrpE"/>
    <property type="match status" value="1"/>
</dbReference>
<organism evidence="14 15">
    <name type="scientific">Rhodopirellula sallentina SM41</name>
    <dbReference type="NCBI Taxonomy" id="1263870"/>
    <lineage>
        <taxon>Bacteria</taxon>
        <taxon>Pseudomonadati</taxon>
        <taxon>Planctomycetota</taxon>
        <taxon>Planctomycetia</taxon>
        <taxon>Pirellulales</taxon>
        <taxon>Pirellulaceae</taxon>
        <taxon>Rhodopirellula</taxon>
    </lineage>
</organism>
<evidence type="ECO:0000256" key="9">
    <source>
        <dbReference type="ARBA" id="ARBA00076414"/>
    </source>
</evidence>
<dbReference type="EMBL" id="ANOH01000334">
    <property type="protein sequence ID" value="EMI53693.1"/>
    <property type="molecule type" value="Genomic_DNA"/>
</dbReference>
<proteinExistence type="inferred from homology"/>
<dbReference type="NCBIfam" id="NF010738">
    <property type="entry name" value="PRK14140.1"/>
    <property type="match status" value="1"/>
</dbReference>
<keyword evidence="5 10" id="KW-0346">Stress response</keyword>
<dbReference type="GO" id="GO:0005737">
    <property type="term" value="C:cytoplasm"/>
    <property type="evidence" value="ECO:0007669"/>
    <property type="project" value="UniProtKB-SubCell"/>
</dbReference>
<evidence type="ECO:0000256" key="7">
    <source>
        <dbReference type="ARBA" id="ARBA00053401"/>
    </source>
</evidence>
<dbReference type="SUPFAM" id="SSF51064">
    <property type="entry name" value="Head domain of nucleotide exchange factor GrpE"/>
    <property type="match status" value="1"/>
</dbReference>
<dbReference type="InterPro" id="IPR000740">
    <property type="entry name" value="GrpE"/>
</dbReference>
<evidence type="ECO:0000256" key="3">
    <source>
        <dbReference type="ARBA" id="ARBA00011738"/>
    </source>
</evidence>
<evidence type="ECO:0000256" key="13">
    <source>
        <dbReference type="SAM" id="MobiDB-lite"/>
    </source>
</evidence>
<evidence type="ECO:0000256" key="8">
    <source>
        <dbReference type="ARBA" id="ARBA00072274"/>
    </source>
</evidence>
<feature type="region of interest" description="Disordered" evidence="13">
    <location>
        <begin position="1"/>
        <end position="51"/>
    </location>
</feature>
<dbReference type="SUPFAM" id="SSF58014">
    <property type="entry name" value="Coiled-coil domain of nucleotide exchange factor GrpE"/>
    <property type="match status" value="1"/>
</dbReference>
<gene>
    <name evidence="10" type="primary">grpE</name>
    <name evidence="14" type="ORF">RSSM_04834</name>
</gene>
<dbReference type="PANTHER" id="PTHR21237:SF23">
    <property type="entry name" value="GRPE PROTEIN HOMOLOG, MITOCHONDRIAL"/>
    <property type="match status" value="1"/>
</dbReference>
<evidence type="ECO:0000256" key="10">
    <source>
        <dbReference type="HAMAP-Rule" id="MF_01151"/>
    </source>
</evidence>
<dbReference type="GO" id="GO:0042803">
    <property type="term" value="F:protein homodimerization activity"/>
    <property type="evidence" value="ECO:0007669"/>
    <property type="project" value="InterPro"/>
</dbReference>
<keyword evidence="4 10" id="KW-0963">Cytoplasm</keyword>
<reference evidence="14 15" key="1">
    <citation type="journal article" date="2013" name="Mar. Genomics">
        <title>Expression of sulfatases in Rhodopirellula baltica and the diversity of sulfatases in the genus Rhodopirellula.</title>
        <authorList>
            <person name="Wegner C.E."/>
            <person name="Richter-Heitmann T."/>
            <person name="Klindworth A."/>
            <person name="Klockow C."/>
            <person name="Richter M."/>
            <person name="Achstetter T."/>
            <person name="Glockner F.O."/>
            <person name="Harder J."/>
        </authorList>
    </citation>
    <scope>NUCLEOTIDE SEQUENCE [LARGE SCALE GENOMIC DNA]</scope>
    <source>
        <strain evidence="14 15">SM41</strain>
    </source>
</reference>
<keyword evidence="6 10" id="KW-0143">Chaperone</keyword>
<keyword evidence="15" id="KW-1185">Reference proteome</keyword>
<dbReference type="RefSeq" id="WP_008684193.1">
    <property type="nucleotide sequence ID" value="NZ_ANOH01000334.1"/>
</dbReference>
<dbReference type="FunFam" id="2.30.22.10:FF:000001">
    <property type="entry name" value="Protein GrpE"/>
    <property type="match status" value="1"/>
</dbReference>
<comment type="subcellular location">
    <subcellularLocation>
        <location evidence="1 10">Cytoplasm</location>
    </subcellularLocation>
</comment>
<dbReference type="PANTHER" id="PTHR21237">
    <property type="entry name" value="GRPE PROTEIN"/>
    <property type="match status" value="1"/>
</dbReference>
<evidence type="ECO:0000256" key="11">
    <source>
        <dbReference type="RuleBase" id="RU000639"/>
    </source>
</evidence>
<dbReference type="GO" id="GO:0051087">
    <property type="term" value="F:protein-folding chaperone binding"/>
    <property type="evidence" value="ECO:0007669"/>
    <property type="project" value="InterPro"/>
</dbReference>
<dbReference type="Proteomes" id="UP000011885">
    <property type="component" value="Unassembled WGS sequence"/>
</dbReference>
<evidence type="ECO:0000256" key="6">
    <source>
        <dbReference type="ARBA" id="ARBA00023186"/>
    </source>
</evidence>
<dbReference type="GO" id="GO:0006457">
    <property type="term" value="P:protein folding"/>
    <property type="evidence" value="ECO:0007669"/>
    <property type="project" value="InterPro"/>
</dbReference>
<comment type="similarity">
    <text evidence="2 10 12">Belongs to the GrpE family.</text>
</comment>
<evidence type="ECO:0000256" key="1">
    <source>
        <dbReference type="ARBA" id="ARBA00004496"/>
    </source>
</evidence>
<evidence type="ECO:0000256" key="4">
    <source>
        <dbReference type="ARBA" id="ARBA00022490"/>
    </source>
</evidence>
<dbReference type="GO" id="GO:0051082">
    <property type="term" value="F:unfolded protein binding"/>
    <property type="evidence" value="ECO:0007669"/>
    <property type="project" value="TreeGrafter"/>
</dbReference>
<dbReference type="Gene3D" id="2.30.22.10">
    <property type="entry name" value="Head domain of nucleotide exchange factor GrpE"/>
    <property type="match status" value="1"/>
</dbReference>
<comment type="function">
    <text evidence="7 10 11">Participates actively in the response to hyperosmotic and heat shock by preventing the aggregation of stress-denatured proteins, in association with DnaK and GrpE. It is the nucleotide exchange factor for DnaK and may function as a thermosensor. Unfolded proteins bind initially to DnaJ; upon interaction with the DnaJ-bound protein, DnaK hydrolyzes its bound ATP, resulting in the formation of a stable complex. GrpE releases ADP from DnaK; ATP binding to DnaK triggers the release of the substrate protein, thus completing the reaction cycle. Several rounds of ATP-dependent interactions between DnaJ, DnaK and GrpE are required for fully efficient folding.</text>
</comment>
<dbReference type="PROSITE" id="PS01071">
    <property type="entry name" value="GRPE"/>
    <property type="match status" value="1"/>
</dbReference>
<comment type="caution">
    <text evidence="14">The sequence shown here is derived from an EMBL/GenBank/DDBJ whole genome shotgun (WGS) entry which is preliminary data.</text>
</comment>
<dbReference type="CDD" id="cd00446">
    <property type="entry name" value="GrpE"/>
    <property type="match status" value="1"/>
</dbReference>
<dbReference type="GO" id="GO:0000774">
    <property type="term" value="F:adenyl-nucleotide exchange factor activity"/>
    <property type="evidence" value="ECO:0007669"/>
    <property type="project" value="InterPro"/>
</dbReference>
<dbReference type="PRINTS" id="PR00773">
    <property type="entry name" value="GRPEPROTEIN"/>
</dbReference>
<evidence type="ECO:0000256" key="5">
    <source>
        <dbReference type="ARBA" id="ARBA00023016"/>
    </source>
</evidence>
<accession>M5UCH7</accession>
<comment type="subunit">
    <text evidence="3 10">Homodimer.</text>
</comment>